<keyword evidence="3" id="KW-1185">Reference proteome</keyword>
<dbReference type="AlphaFoldDB" id="A0AAV5VC96"/>
<feature type="non-terminal residue" evidence="2">
    <location>
        <position position="1"/>
    </location>
</feature>
<accession>A0AAV5VC96</accession>
<dbReference type="Proteomes" id="UP001432322">
    <property type="component" value="Unassembled WGS sequence"/>
</dbReference>
<evidence type="ECO:0000313" key="2">
    <source>
        <dbReference type="EMBL" id="GMT16341.1"/>
    </source>
</evidence>
<dbReference type="EMBL" id="BTSY01000002">
    <property type="protein sequence ID" value="GMT16341.1"/>
    <property type="molecule type" value="Genomic_DNA"/>
</dbReference>
<comment type="caution">
    <text evidence="2">The sequence shown here is derived from an EMBL/GenBank/DDBJ whole genome shotgun (WGS) entry which is preliminary data.</text>
</comment>
<sequence>LALFSLLVSYCLLGFQLADAFVYTCNEIKYNLVPNNITISTPHACIVHQSNVHVGFIDEEFNGENVRDLLLVDDSSGDRYNFIDVANSSDHCLFGEGPWRVES</sequence>
<feature type="chain" id="PRO_5043506985" evidence="1">
    <location>
        <begin position="21"/>
        <end position="103"/>
    </location>
</feature>
<proteinExistence type="predicted"/>
<protein>
    <submittedName>
        <fullName evidence="2">Uncharacterized protein</fullName>
    </submittedName>
</protein>
<organism evidence="2 3">
    <name type="scientific">Pristionchus fissidentatus</name>
    <dbReference type="NCBI Taxonomy" id="1538716"/>
    <lineage>
        <taxon>Eukaryota</taxon>
        <taxon>Metazoa</taxon>
        <taxon>Ecdysozoa</taxon>
        <taxon>Nematoda</taxon>
        <taxon>Chromadorea</taxon>
        <taxon>Rhabditida</taxon>
        <taxon>Rhabditina</taxon>
        <taxon>Diplogasteromorpha</taxon>
        <taxon>Diplogasteroidea</taxon>
        <taxon>Neodiplogasteridae</taxon>
        <taxon>Pristionchus</taxon>
    </lineage>
</organism>
<reference evidence="2" key="1">
    <citation type="submission" date="2023-10" db="EMBL/GenBank/DDBJ databases">
        <title>Genome assembly of Pristionchus species.</title>
        <authorList>
            <person name="Yoshida K."/>
            <person name="Sommer R.J."/>
        </authorList>
    </citation>
    <scope>NUCLEOTIDE SEQUENCE</scope>
    <source>
        <strain evidence="2">RS5133</strain>
    </source>
</reference>
<evidence type="ECO:0000256" key="1">
    <source>
        <dbReference type="SAM" id="SignalP"/>
    </source>
</evidence>
<keyword evidence="1" id="KW-0732">Signal</keyword>
<evidence type="ECO:0000313" key="3">
    <source>
        <dbReference type="Proteomes" id="UP001432322"/>
    </source>
</evidence>
<gene>
    <name evidence="2" type="ORF">PFISCL1PPCAC_7638</name>
</gene>
<feature type="signal peptide" evidence="1">
    <location>
        <begin position="1"/>
        <end position="20"/>
    </location>
</feature>
<feature type="non-terminal residue" evidence="2">
    <location>
        <position position="103"/>
    </location>
</feature>
<name>A0AAV5VC96_9BILA</name>